<feature type="compositionally biased region" description="Basic residues" evidence="2">
    <location>
        <begin position="142"/>
        <end position="158"/>
    </location>
</feature>
<keyword evidence="1" id="KW-0175">Coiled coil</keyword>
<protein>
    <submittedName>
        <fullName evidence="3">Uncharacterized protein</fullName>
    </submittedName>
</protein>
<dbReference type="InterPro" id="IPR044688">
    <property type="entry name" value="SCI-1-like"/>
</dbReference>
<evidence type="ECO:0000313" key="4">
    <source>
        <dbReference type="Proteomes" id="UP000001514"/>
    </source>
</evidence>
<dbReference type="OMA" id="SWYDKDY"/>
<proteinExistence type="predicted"/>
<gene>
    <name evidence="3" type="ORF">SELMODRAFT_442887</name>
</gene>
<accession>D8RWV7</accession>
<evidence type="ECO:0000313" key="3">
    <source>
        <dbReference type="EMBL" id="EFJ23323.1"/>
    </source>
</evidence>
<dbReference type="HOGENOM" id="CLU_734461_0_0_1"/>
<reference evidence="3 4" key="1">
    <citation type="journal article" date="2011" name="Science">
        <title>The Selaginella genome identifies genetic changes associated with the evolution of vascular plants.</title>
        <authorList>
            <person name="Banks J.A."/>
            <person name="Nishiyama T."/>
            <person name="Hasebe M."/>
            <person name="Bowman J.L."/>
            <person name="Gribskov M."/>
            <person name="dePamphilis C."/>
            <person name="Albert V.A."/>
            <person name="Aono N."/>
            <person name="Aoyama T."/>
            <person name="Ambrose B.A."/>
            <person name="Ashton N.W."/>
            <person name="Axtell M.J."/>
            <person name="Barker E."/>
            <person name="Barker M.S."/>
            <person name="Bennetzen J.L."/>
            <person name="Bonawitz N.D."/>
            <person name="Chapple C."/>
            <person name="Cheng C."/>
            <person name="Correa L.G."/>
            <person name="Dacre M."/>
            <person name="DeBarry J."/>
            <person name="Dreyer I."/>
            <person name="Elias M."/>
            <person name="Engstrom E.M."/>
            <person name="Estelle M."/>
            <person name="Feng L."/>
            <person name="Finet C."/>
            <person name="Floyd S.K."/>
            <person name="Frommer W.B."/>
            <person name="Fujita T."/>
            <person name="Gramzow L."/>
            <person name="Gutensohn M."/>
            <person name="Harholt J."/>
            <person name="Hattori M."/>
            <person name="Heyl A."/>
            <person name="Hirai T."/>
            <person name="Hiwatashi Y."/>
            <person name="Ishikawa M."/>
            <person name="Iwata M."/>
            <person name="Karol K.G."/>
            <person name="Koehler B."/>
            <person name="Kolukisaoglu U."/>
            <person name="Kubo M."/>
            <person name="Kurata T."/>
            <person name="Lalonde S."/>
            <person name="Li K."/>
            <person name="Li Y."/>
            <person name="Litt A."/>
            <person name="Lyons E."/>
            <person name="Manning G."/>
            <person name="Maruyama T."/>
            <person name="Michael T.P."/>
            <person name="Mikami K."/>
            <person name="Miyazaki S."/>
            <person name="Morinaga S."/>
            <person name="Murata T."/>
            <person name="Mueller-Roeber B."/>
            <person name="Nelson D.R."/>
            <person name="Obara M."/>
            <person name="Oguri Y."/>
            <person name="Olmstead R.G."/>
            <person name="Onodera N."/>
            <person name="Petersen B.L."/>
            <person name="Pils B."/>
            <person name="Prigge M."/>
            <person name="Rensing S.A."/>
            <person name="Riano-Pachon D.M."/>
            <person name="Roberts A.W."/>
            <person name="Sato Y."/>
            <person name="Scheller H.V."/>
            <person name="Schulz B."/>
            <person name="Schulz C."/>
            <person name="Shakirov E.V."/>
            <person name="Shibagaki N."/>
            <person name="Shinohara N."/>
            <person name="Shippen D.E."/>
            <person name="Soerensen I."/>
            <person name="Sotooka R."/>
            <person name="Sugimoto N."/>
            <person name="Sugita M."/>
            <person name="Sumikawa N."/>
            <person name="Tanurdzic M."/>
            <person name="Theissen G."/>
            <person name="Ulvskov P."/>
            <person name="Wakazuki S."/>
            <person name="Weng J.K."/>
            <person name="Willats W.W."/>
            <person name="Wipf D."/>
            <person name="Wolf P.G."/>
            <person name="Yang L."/>
            <person name="Zimmer A.D."/>
            <person name="Zhu Q."/>
            <person name="Mitros T."/>
            <person name="Hellsten U."/>
            <person name="Loque D."/>
            <person name="Otillar R."/>
            <person name="Salamov A."/>
            <person name="Schmutz J."/>
            <person name="Shapiro H."/>
            <person name="Lindquist E."/>
            <person name="Lucas S."/>
            <person name="Rokhsar D."/>
            <person name="Grigoriev I.V."/>
        </authorList>
    </citation>
    <scope>NUCLEOTIDE SEQUENCE [LARGE SCALE GENOMIC DNA]</scope>
</reference>
<feature type="coiled-coil region" evidence="1">
    <location>
        <begin position="396"/>
        <end position="423"/>
    </location>
</feature>
<evidence type="ECO:0000256" key="1">
    <source>
        <dbReference type="SAM" id="Coils"/>
    </source>
</evidence>
<dbReference type="KEGG" id="smo:SELMODRAFT_442887"/>
<feature type="compositionally biased region" description="Basic residues" evidence="2">
    <location>
        <begin position="106"/>
        <end position="123"/>
    </location>
</feature>
<dbReference type="Proteomes" id="UP000001514">
    <property type="component" value="Unassembled WGS sequence"/>
</dbReference>
<dbReference type="PANTHER" id="PTHR34117">
    <property type="entry name" value="STYLE CELL-CYCLE INHIBITOR 1"/>
    <property type="match status" value="1"/>
</dbReference>
<feature type="region of interest" description="Disordered" evidence="2">
    <location>
        <begin position="353"/>
        <end position="381"/>
    </location>
</feature>
<dbReference type="eggNOG" id="ENOG502S2GY">
    <property type="taxonomic scope" value="Eukaryota"/>
</dbReference>
<dbReference type="PANTHER" id="PTHR34117:SF1">
    <property type="entry name" value="STYLE CELL-CYCLE INHIBITOR 1"/>
    <property type="match status" value="1"/>
</dbReference>
<name>D8RWV7_SELML</name>
<feature type="compositionally biased region" description="Basic and acidic residues" evidence="2">
    <location>
        <begin position="228"/>
        <end position="249"/>
    </location>
</feature>
<feature type="compositionally biased region" description="Basic and acidic residues" evidence="2">
    <location>
        <begin position="159"/>
        <end position="172"/>
    </location>
</feature>
<dbReference type="InParanoid" id="D8RWV7"/>
<dbReference type="AlphaFoldDB" id="D8RWV7"/>
<feature type="region of interest" description="Disordered" evidence="2">
    <location>
        <begin position="99"/>
        <end position="249"/>
    </location>
</feature>
<evidence type="ECO:0000256" key="2">
    <source>
        <dbReference type="SAM" id="MobiDB-lite"/>
    </source>
</evidence>
<organism evidence="4">
    <name type="scientific">Selaginella moellendorffii</name>
    <name type="common">Spikemoss</name>
    <dbReference type="NCBI Taxonomy" id="88036"/>
    <lineage>
        <taxon>Eukaryota</taxon>
        <taxon>Viridiplantae</taxon>
        <taxon>Streptophyta</taxon>
        <taxon>Embryophyta</taxon>
        <taxon>Tracheophyta</taxon>
        <taxon>Lycopodiopsida</taxon>
        <taxon>Selaginellales</taxon>
        <taxon>Selaginellaceae</taxon>
        <taxon>Selaginella</taxon>
    </lineage>
</organism>
<feature type="compositionally biased region" description="Acidic residues" evidence="2">
    <location>
        <begin position="208"/>
        <end position="217"/>
    </location>
</feature>
<keyword evidence="4" id="KW-1185">Reference proteome</keyword>
<dbReference type="Gramene" id="EFJ23323">
    <property type="protein sequence ID" value="EFJ23323"/>
    <property type="gene ID" value="SELMODRAFT_442887"/>
</dbReference>
<sequence length="442" mass="51834">MLPHRAYTMHTLRAARTMETWLEAIPAEILVDLDGFRSATADPELLPFSGYILKNPRFAKNPNLGWMRARNPILRRARQVWSLVSAGIGFEGFLADYSSEDEESRRKRRHKDEKRKHRRKSARHSSSGSSSDNDSESDGGRKNRRKDRKKRSRRRHHSSTSDDEKDGKRVRDDDSEEEKKKKRRKIRRSEEERGERRRKRSKRHDYSSSDDESSSESESERRKKKKLLKEAKRILKDHKASAKSDDQRAKKVETITMDDYYAKNPEFATWLKENRGLYFSSLSAEETRKLFSSFADAWNSGKLADKYYQVDEEDERLQKRKKEKAEQKKFVKEHELVMDELLPKATGKDRLLEKKAIQREKNRNRDLSPEPMRETDLMGGGDDFKMMLARERARREKRANVKVEALQKKLSVVEERETAAMDQFRALINTSGGKITIPKRGT</sequence>
<dbReference type="EMBL" id="GL377593">
    <property type="protein sequence ID" value="EFJ23323.1"/>
    <property type="molecule type" value="Genomic_DNA"/>
</dbReference>